<reference evidence="1 2" key="1">
    <citation type="submission" date="2017-07" db="EMBL/GenBank/DDBJ databases">
        <title>Genome sequencing and assembly of Paenibacillus rigui.</title>
        <authorList>
            <person name="Mayilraj S."/>
        </authorList>
    </citation>
    <scope>NUCLEOTIDE SEQUENCE [LARGE SCALE GENOMIC DNA]</scope>
    <source>
        <strain evidence="1 2">JCM 16352</strain>
    </source>
</reference>
<name>A0A229UJ07_9BACL</name>
<comment type="caution">
    <text evidence="1">The sequence shown here is derived from an EMBL/GenBank/DDBJ whole genome shotgun (WGS) entry which is preliminary data.</text>
</comment>
<gene>
    <name evidence="1" type="ORF">CF651_26175</name>
</gene>
<dbReference type="Proteomes" id="UP000215509">
    <property type="component" value="Unassembled WGS sequence"/>
</dbReference>
<protein>
    <submittedName>
        <fullName evidence="1">Uncharacterized protein</fullName>
    </submittedName>
</protein>
<organism evidence="1 2">
    <name type="scientific">Paenibacillus rigui</name>
    <dbReference type="NCBI Taxonomy" id="554312"/>
    <lineage>
        <taxon>Bacteria</taxon>
        <taxon>Bacillati</taxon>
        <taxon>Bacillota</taxon>
        <taxon>Bacilli</taxon>
        <taxon>Bacillales</taxon>
        <taxon>Paenibacillaceae</taxon>
        <taxon>Paenibacillus</taxon>
    </lineage>
</organism>
<proteinExistence type="predicted"/>
<dbReference type="AlphaFoldDB" id="A0A229UJ07"/>
<dbReference type="EMBL" id="NMQW01000048">
    <property type="protein sequence ID" value="OXM83386.1"/>
    <property type="molecule type" value="Genomic_DNA"/>
</dbReference>
<evidence type="ECO:0000313" key="1">
    <source>
        <dbReference type="EMBL" id="OXM83386.1"/>
    </source>
</evidence>
<accession>A0A229UJ07</accession>
<keyword evidence="2" id="KW-1185">Reference proteome</keyword>
<sequence>MFFFDQAPDKLARPWIQGQLDGSFTPIRTGAAGVAGRCRFIFTVTAQNAYQKANNGYLDFVVECHSIVVIYN</sequence>
<evidence type="ECO:0000313" key="2">
    <source>
        <dbReference type="Proteomes" id="UP000215509"/>
    </source>
</evidence>